<protein>
    <recommendedName>
        <fullName evidence="2">Dynein heavy chain tail domain-containing protein</fullName>
    </recommendedName>
</protein>
<gene>
    <name evidence="3" type="ORF">PHET_06807</name>
</gene>
<dbReference type="GO" id="GO:0051959">
    <property type="term" value="F:dynein light intermediate chain binding"/>
    <property type="evidence" value="ECO:0007669"/>
    <property type="project" value="InterPro"/>
</dbReference>
<dbReference type="OrthoDB" id="10251809at2759"/>
<dbReference type="InterPro" id="IPR026983">
    <property type="entry name" value="DHC"/>
</dbReference>
<keyword evidence="4" id="KW-1185">Reference proteome</keyword>
<dbReference type="PANTHER" id="PTHR46532">
    <property type="entry name" value="MALE FERTILITY FACTOR KL5"/>
    <property type="match status" value="1"/>
</dbReference>
<dbReference type="PANTHER" id="PTHR46532:SF11">
    <property type="entry name" value="DYNEIN AXONEMAL HEAVY CHAIN 12"/>
    <property type="match status" value="1"/>
</dbReference>
<dbReference type="Proteomes" id="UP000748531">
    <property type="component" value="Unassembled WGS sequence"/>
</dbReference>
<dbReference type="GO" id="GO:0045505">
    <property type="term" value="F:dynein intermediate chain binding"/>
    <property type="evidence" value="ECO:0007669"/>
    <property type="project" value="InterPro"/>
</dbReference>
<comment type="caution">
    <text evidence="3">The sequence shown here is derived from an EMBL/GenBank/DDBJ whole genome shotgun (WGS) entry which is preliminary data.</text>
</comment>
<evidence type="ECO:0000313" key="3">
    <source>
        <dbReference type="EMBL" id="KAF5399416.1"/>
    </source>
</evidence>
<dbReference type="AlphaFoldDB" id="A0A8J4SVS7"/>
<evidence type="ECO:0000313" key="4">
    <source>
        <dbReference type="Proteomes" id="UP000748531"/>
    </source>
</evidence>
<proteinExistence type="predicted"/>
<evidence type="ECO:0000259" key="2">
    <source>
        <dbReference type="Pfam" id="PF08385"/>
    </source>
</evidence>
<evidence type="ECO:0000256" key="1">
    <source>
        <dbReference type="SAM" id="MobiDB-lite"/>
    </source>
</evidence>
<accession>A0A8J4SVS7</accession>
<organism evidence="3 4">
    <name type="scientific">Paragonimus heterotremus</name>
    <dbReference type="NCBI Taxonomy" id="100268"/>
    <lineage>
        <taxon>Eukaryota</taxon>
        <taxon>Metazoa</taxon>
        <taxon>Spiralia</taxon>
        <taxon>Lophotrochozoa</taxon>
        <taxon>Platyhelminthes</taxon>
        <taxon>Trematoda</taxon>
        <taxon>Digenea</taxon>
        <taxon>Plagiorchiida</taxon>
        <taxon>Troglotremata</taxon>
        <taxon>Troglotrematidae</taxon>
        <taxon>Paragonimus</taxon>
    </lineage>
</organism>
<sequence length="617" mass="70338">MASELELDDKRAEFIANYVLKSNKLKGDKWMKLWNTDEAKQLIINFFEKSEITELFIVASAAGTLQAQYECPAGMKSKACFFMKKEKTSIKKDAAVNKLLVYGDLSHNPLEHFSALVDEFVIPVLTNKKNYVSWPDVVYDDIIKHAHELKRQTDIILGQSKGKTLLPLLVDSEKSKELSKDSSKISKSLVYSIESLVIAWSHQIHKALLKDSAQPLLDGLHPSPLVEMDFWKAKTANLENIFDQLNSPKVRQMAQILESANSCYFIPFKEMFKSVVTALRESQDIHAHLSVLRPHIEDMEQAEFDQLPLHIEPVFSLICLIWASSTGYRQPGRILILLQELCNLVIEQCRSYLDPTEILKAEPEEAIIKVQETLRLLKTFREAYEQHRTKLAEYFEKVKDYNGQQIEPVLWEFKTELAFSRFDAFAKRIEAIHVFSERTYDTLDPLNEEFINDFDTFDASVKDLDYRLASVIGQAMDDCPSAEHLLKLLAIVISLMDRPIVHEICVPRYKLLTQMLDNEMETVKRIYDHHVNPQGAQDHLVKSDQTPEASNGTGDSGVDSDNGQGASGKSQQKSPKVGAHGHVHKNMPRLAGNLKWASELRERLKINMDLAEQLDLP</sequence>
<dbReference type="Pfam" id="PF08385">
    <property type="entry name" value="DHC_N1"/>
    <property type="match status" value="1"/>
</dbReference>
<dbReference type="GO" id="GO:0007018">
    <property type="term" value="P:microtubule-based movement"/>
    <property type="evidence" value="ECO:0007669"/>
    <property type="project" value="InterPro"/>
</dbReference>
<feature type="compositionally biased region" description="Polar residues" evidence="1">
    <location>
        <begin position="543"/>
        <end position="574"/>
    </location>
</feature>
<feature type="domain" description="Dynein heavy chain tail" evidence="2">
    <location>
        <begin position="190"/>
        <end position="434"/>
    </location>
</feature>
<dbReference type="InterPro" id="IPR013594">
    <property type="entry name" value="Dynein_heavy_tail"/>
</dbReference>
<reference evidence="3" key="1">
    <citation type="submission" date="2019-05" db="EMBL/GenBank/DDBJ databases">
        <title>Annotation for the trematode Paragonimus heterotremus.</title>
        <authorList>
            <person name="Choi Y.-J."/>
        </authorList>
    </citation>
    <scope>NUCLEOTIDE SEQUENCE</scope>
    <source>
        <strain evidence="3">LC</strain>
    </source>
</reference>
<feature type="region of interest" description="Disordered" evidence="1">
    <location>
        <begin position="537"/>
        <end position="590"/>
    </location>
</feature>
<dbReference type="EMBL" id="LUCH01004070">
    <property type="protein sequence ID" value="KAF5399416.1"/>
    <property type="molecule type" value="Genomic_DNA"/>
</dbReference>
<dbReference type="GO" id="GO:0005858">
    <property type="term" value="C:axonemal dynein complex"/>
    <property type="evidence" value="ECO:0007669"/>
    <property type="project" value="TreeGrafter"/>
</dbReference>
<name>A0A8J4SVS7_9TREM</name>